<gene>
    <name evidence="20" type="ORF">DES36_102128</name>
</gene>
<evidence type="ECO:0000256" key="7">
    <source>
        <dbReference type="ARBA" id="ARBA00022679"/>
    </source>
</evidence>
<dbReference type="NCBIfam" id="TIGR00657">
    <property type="entry name" value="asp_kinases"/>
    <property type="match status" value="1"/>
</dbReference>
<keyword evidence="9 16" id="KW-0547">Nucleotide-binding</keyword>
<dbReference type="InterPro" id="IPR001048">
    <property type="entry name" value="Asp/Glu/Uridylate_kinase"/>
</dbReference>
<comment type="subunit">
    <text evidence="15">Tetramer consisting of 2 isoforms Alpha (catalytic and regulation) and of a homodimer of 2 isoforms Beta (regulation).</text>
</comment>
<dbReference type="Pfam" id="PF00696">
    <property type="entry name" value="AA_kinase"/>
    <property type="match status" value="1"/>
</dbReference>
<evidence type="ECO:0000259" key="19">
    <source>
        <dbReference type="PROSITE" id="PS51671"/>
    </source>
</evidence>
<sequence>MKNLIVQKYGGTSVGDIERIKNVARRVIKTKESGKDVVVVVSAMGDSTDHLLEMAYTISEKPAAREMDMLLATGEQVSIALLAIAIQEMGHDVISLTGAQCGIITSDRFNKAKIDSINTTRIMRELQSKKIVIVAGFQGVNANKDITTLGRGGSDTTAVALAAALGAEKCEIYTDVNGVYTADPRIVSEASLIPAISYDEVIELAALGAKVLHPRSVELAGNYKVPLVVRSSFNDHKGTIIEEDISMEKVLIRGISLDEDIAKISVLGVPDKPGIAFKLFSLLSKEDIHVDMIVQNVNRNGVNDITFTVAMDELQRANETAQKFAFDVEAERVVYDTGVSKLSVVGTGVVANAEVASKFFEALYEIGINIQAISTSEIKISCIIDKEKGKEAMKYIHKKFDM</sequence>
<comment type="similarity">
    <text evidence="5 17">Belongs to the aspartokinase family.</text>
</comment>
<evidence type="ECO:0000256" key="1">
    <source>
        <dbReference type="ARBA" id="ARBA00003121"/>
    </source>
</evidence>
<feature type="binding site" evidence="16">
    <location>
        <begin position="210"/>
        <end position="211"/>
    </location>
    <ligand>
        <name>ATP</name>
        <dbReference type="ChEBI" id="CHEBI:30616"/>
    </ligand>
</feature>
<evidence type="ECO:0000256" key="6">
    <source>
        <dbReference type="ARBA" id="ARBA00022605"/>
    </source>
</evidence>
<evidence type="ECO:0000256" key="2">
    <source>
        <dbReference type="ARBA" id="ARBA00004766"/>
    </source>
</evidence>
<dbReference type="SUPFAM" id="SSF53633">
    <property type="entry name" value="Carbamate kinase-like"/>
    <property type="match status" value="1"/>
</dbReference>
<keyword evidence="12" id="KW-0220">Diaminopimelate biosynthesis</keyword>
<dbReference type="UniPathway" id="UPA00034">
    <property type="reaction ID" value="UER00015"/>
</dbReference>
<evidence type="ECO:0000256" key="8">
    <source>
        <dbReference type="ARBA" id="ARBA00022737"/>
    </source>
</evidence>
<dbReference type="PIRSF" id="PIRSF000726">
    <property type="entry name" value="Asp_kin"/>
    <property type="match status" value="1"/>
</dbReference>
<dbReference type="InterPro" id="IPR005260">
    <property type="entry name" value="Asp_kin_monofn"/>
</dbReference>
<evidence type="ECO:0000313" key="20">
    <source>
        <dbReference type="EMBL" id="RBP68986.1"/>
    </source>
</evidence>
<dbReference type="UniPathway" id="UPA00051">
    <property type="reaction ID" value="UER00462"/>
</dbReference>
<dbReference type="EMBL" id="QNRX01000002">
    <property type="protein sequence ID" value="RBP68986.1"/>
    <property type="molecule type" value="Genomic_DNA"/>
</dbReference>
<dbReference type="CDD" id="cd04246">
    <property type="entry name" value="AAK_AK-DapG-like"/>
    <property type="match status" value="1"/>
</dbReference>
<dbReference type="CDD" id="cd04913">
    <property type="entry name" value="ACT_AKii-LysC-BS-like_1"/>
    <property type="match status" value="1"/>
</dbReference>
<keyword evidence="11 16" id="KW-0067">ATP-binding</keyword>
<evidence type="ECO:0000256" key="3">
    <source>
        <dbReference type="ARBA" id="ARBA00004986"/>
    </source>
</evidence>
<dbReference type="GO" id="GO:0019877">
    <property type="term" value="P:diaminopimelate biosynthetic process"/>
    <property type="evidence" value="ECO:0007669"/>
    <property type="project" value="UniProtKB-KW"/>
</dbReference>
<keyword evidence="21" id="KW-1185">Reference proteome</keyword>
<evidence type="ECO:0000256" key="5">
    <source>
        <dbReference type="ARBA" id="ARBA00010122"/>
    </source>
</evidence>
<keyword evidence="7 17" id="KW-0808">Transferase</keyword>
<evidence type="ECO:0000256" key="10">
    <source>
        <dbReference type="ARBA" id="ARBA00022777"/>
    </source>
</evidence>
<name>A0A366IFT6_9FIRM</name>
<dbReference type="InterPro" id="IPR036393">
    <property type="entry name" value="AceGlu_kinase-like_sf"/>
</dbReference>
<comment type="pathway">
    <text evidence="4 18">Amino-acid biosynthesis; L-threonine biosynthesis; L-threonine from L-aspartate: step 1/5.</text>
</comment>
<evidence type="ECO:0000256" key="4">
    <source>
        <dbReference type="ARBA" id="ARBA00005139"/>
    </source>
</evidence>
<dbReference type="EC" id="2.7.2.4" evidence="17"/>
<evidence type="ECO:0000256" key="17">
    <source>
        <dbReference type="RuleBase" id="RU003448"/>
    </source>
</evidence>
<evidence type="ECO:0000256" key="11">
    <source>
        <dbReference type="ARBA" id="ARBA00022840"/>
    </source>
</evidence>
<organism evidence="20 21">
    <name type="scientific">Alkalibaculum bacchi</name>
    <dbReference type="NCBI Taxonomy" id="645887"/>
    <lineage>
        <taxon>Bacteria</taxon>
        <taxon>Bacillati</taxon>
        <taxon>Bacillota</taxon>
        <taxon>Clostridia</taxon>
        <taxon>Eubacteriales</taxon>
        <taxon>Eubacteriaceae</taxon>
        <taxon>Alkalibaculum</taxon>
    </lineage>
</organism>
<feature type="binding site" evidence="16">
    <location>
        <position position="48"/>
    </location>
    <ligand>
        <name>substrate</name>
    </ligand>
</feature>
<feature type="binding site" evidence="16">
    <location>
        <position position="180"/>
    </location>
    <ligand>
        <name>ATP</name>
        <dbReference type="ChEBI" id="CHEBI:30616"/>
    </ligand>
</feature>
<dbReference type="PROSITE" id="PS51671">
    <property type="entry name" value="ACT"/>
    <property type="match status" value="1"/>
</dbReference>
<evidence type="ECO:0000256" key="13">
    <source>
        <dbReference type="ARBA" id="ARBA00023154"/>
    </source>
</evidence>
<feature type="binding site" evidence="16">
    <location>
        <begin position="8"/>
        <end position="11"/>
    </location>
    <ligand>
        <name>ATP</name>
        <dbReference type="ChEBI" id="CHEBI:30616"/>
    </ligand>
</feature>
<dbReference type="PANTHER" id="PTHR21499">
    <property type="entry name" value="ASPARTATE KINASE"/>
    <property type="match status" value="1"/>
</dbReference>
<dbReference type="InterPro" id="IPR002912">
    <property type="entry name" value="ACT_dom"/>
</dbReference>
<feature type="binding site" evidence="16">
    <location>
        <position position="75"/>
    </location>
    <ligand>
        <name>substrate</name>
    </ligand>
</feature>
<dbReference type="GO" id="GO:0009090">
    <property type="term" value="P:homoserine biosynthetic process"/>
    <property type="evidence" value="ECO:0007669"/>
    <property type="project" value="TreeGrafter"/>
</dbReference>
<dbReference type="UniPathway" id="UPA00050">
    <property type="reaction ID" value="UER00461"/>
</dbReference>
<dbReference type="FunFam" id="3.40.1160.10:FF:000002">
    <property type="entry name" value="Aspartokinase"/>
    <property type="match status" value="1"/>
</dbReference>
<dbReference type="SUPFAM" id="SSF55021">
    <property type="entry name" value="ACT-like"/>
    <property type="match status" value="2"/>
</dbReference>
<keyword evidence="8" id="KW-0677">Repeat</keyword>
<feature type="binding site" evidence="16">
    <location>
        <position position="185"/>
    </location>
    <ligand>
        <name>ATP</name>
        <dbReference type="ChEBI" id="CHEBI:30616"/>
    </ligand>
</feature>
<dbReference type="Pfam" id="PF22468">
    <property type="entry name" value="ACT_9"/>
    <property type="match status" value="2"/>
</dbReference>
<evidence type="ECO:0000256" key="16">
    <source>
        <dbReference type="PIRSR" id="PIRSR000726-1"/>
    </source>
</evidence>
<dbReference type="OrthoDB" id="9799110at2"/>
<dbReference type="AlphaFoldDB" id="A0A366IFT6"/>
<reference evidence="20 21" key="1">
    <citation type="submission" date="2018-06" db="EMBL/GenBank/DDBJ databases">
        <title>Genomic Encyclopedia of Type Strains, Phase IV (KMG-IV): sequencing the most valuable type-strain genomes for metagenomic binning, comparative biology and taxonomic classification.</title>
        <authorList>
            <person name="Goeker M."/>
        </authorList>
    </citation>
    <scope>NUCLEOTIDE SEQUENCE [LARGE SCALE GENOMIC DNA]</scope>
    <source>
        <strain evidence="20 21">DSM 22112</strain>
    </source>
</reference>
<dbReference type="GO" id="GO:0005829">
    <property type="term" value="C:cytosol"/>
    <property type="evidence" value="ECO:0007669"/>
    <property type="project" value="TreeGrafter"/>
</dbReference>
<dbReference type="InterPro" id="IPR045865">
    <property type="entry name" value="ACT-like_dom_sf"/>
</dbReference>
<dbReference type="GO" id="GO:0009089">
    <property type="term" value="P:lysine biosynthetic process via diaminopimelate"/>
    <property type="evidence" value="ECO:0007669"/>
    <property type="project" value="UniProtKB-UniPathway"/>
</dbReference>
<dbReference type="InterPro" id="IPR001341">
    <property type="entry name" value="Asp_kinase"/>
</dbReference>
<dbReference type="NCBIfam" id="NF005155">
    <property type="entry name" value="PRK06635.1-4"/>
    <property type="match status" value="1"/>
</dbReference>
<dbReference type="InterPro" id="IPR054352">
    <property type="entry name" value="ACT_Aspartokinase"/>
</dbReference>
<dbReference type="GO" id="GO:0005524">
    <property type="term" value="F:ATP binding"/>
    <property type="evidence" value="ECO:0007669"/>
    <property type="project" value="UniProtKB-KW"/>
</dbReference>
<accession>A0A366IFT6</accession>
<evidence type="ECO:0000256" key="15">
    <source>
        <dbReference type="ARBA" id="ARBA00063835"/>
    </source>
</evidence>
<comment type="pathway">
    <text evidence="2 18">Amino-acid biosynthesis; L-lysine biosynthesis via DAP pathway; (S)-tetrahydrodipicolinate from L-aspartate: step 1/4.</text>
</comment>
<comment type="caution">
    <text evidence="20">The sequence shown here is derived from an EMBL/GenBank/DDBJ whole genome shotgun (WGS) entry which is preliminary data.</text>
</comment>
<feature type="domain" description="ACT" evidence="19">
    <location>
        <begin position="264"/>
        <end position="342"/>
    </location>
</feature>
<evidence type="ECO:0000256" key="14">
    <source>
        <dbReference type="ARBA" id="ARBA00047872"/>
    </source>
</evidence>
<dbReference type="NCBIfam" id="TIGR00656">
    <property type="entry name" value="asp_kin_monofn"/>
    <property type="match status" value="1"/>
</dbReference>
<dbReference type="GO" id="GO:0004072">
    <property type="term" value="F:aspartate kinase activity"/>
    <property type="evidence" value="ECO:0007669"/>
    <property type="project" value="UniProtKB-EC"/>
</dbReference>
<evidence type="ECO:0000256" key="18">
    <source>
        <dbReference type="RuleBase" id="RU004249"/>
    </source>
</evidence>
<keyword evidence="10 17" id="KW-0418">Kinase</keyword>
<dbReference type="Proteomes" id="UP000253490">
    <property type="component" value="Unassembled WGS sequence"/>
</dbReference>
<dbReference type="NCBIfam" id="NF005154">
    <property type="entry name" value="PRK06635.1-2"/>
    <property type="match status" value="1"/>
</dbReference>
<dbReference type="RefSeq" id="WP_113919556.1">
    <property type="nucleotide sequence ID" value="NZ_QNRX01000002.1"/>
</dbReference>
<keyword evidence="13" id="KW-0457">Lysine biosynthesis</keyword>
<keyword evidence="6 18" id="KW-0028">Amino-acid biosynthesis</keyword>
<dbReference type="Gene3D" id="3.30.2130.10">
    <property type="entry name" value="VC0802-like"/>
    <property type="match status" value="1"/>
</dbReference>
<dbReference type="PANTHER" id="PTHR21499:SF3">
    <property type="entry name" value="ASPARTOKINASE"/>
    <property type="match status" value="1"/>
</dbReference>
<evidence type="ECO:0000256" key="9">
    <source>
        <dbReference type="ARBA" id="ARBA00022741"/>
    </source>
</evidence>
<comment type="catalytic activity">
    <reaction evidence="14 17">
        <text>L-aspartate + ATP = 4-phospho-L-aspartate + ADP</text>
        <dbReference type="Rhea" id="RHEA:23776"/>
        <dbReference type="ChEBI" id="CHEBI:29991"/>
        <dbReference type="ChEBI" id="CHEBI:30616"/>
        <dbReference type="ChEBI" id="CHEBI:57535"/>
        <dbReference type="ChEBI" id="CHEBI:456216"/>
        <dbReference type="EC" id="2.7.2.4"/>
    </reaction>
</comment>
<proteinExistence type="inferred from homology"/>
<evidence type="ECO:0000313" key="21">
    <source>
        <dbReference type="Proteomes" id="UP000253490"/>
    </source>
</evidence>
<dbReference type="CDD" id="cd04923">
    <property type="entry name" value="ACT_AK-LysC-DapG-like_2"/>
    <property type="match status" value="1"/>
</dbReference>
<comment type="pathway">
    <text evidence="3 18">Amino-acid biosynthesis; L-methionine biosynthesis via de novo pathway; L-homoserine from L-aspartate: step 1/3.</text>
</comment>
<evidence type="ECO:0000256" key="12">
    <source>
        <dbReference type="ARBA" id="ARBA00022915"/>
    </source>
</evidence>
<dbReference type="Gene3D" id="3.40.1160.10">
    <property type="entry name" value="Acetylglutamate kinase-like"/>
    <property type="match status" value="1"/>
</dbReference>
<protein>
    <recommendedName>
        <fullName evidence="17">Aspartokinase</fullName>
        <ecNumber evidence="17">2.7.2.4</ecNumber>
    </recommendedName>
</protein>
<dbReference type="InterPro" id="IPR018042">
    <property type="entry name" value="Aspartate_kinase_CS"/>
</dbReference>
<comment type="function">
    <text evidence="1">Catalyzes the phosphorylation of the beta-carboxyl group of aspartic acid with ATP to yield 4-phospho-L-aspartate, which is involved in the branched biosynthetic pathway leading to the biosynthesis of amino acids threonine, isoleucine and methionine.</text>
</comment>
<dbReference type="PROSITE" id="PS00324">
    <property type="entry name" value="ASPARTOKINASE"/>
    <property type="match status" value="1"/>
</dbReference>
<dbReference type="FunFam" id="3.30.2130.10:FF:000001">
    <property type="entry name" value="Bifunctional aspartokinase/homoserine dehydrogenase"/>
    <property type="match status" value="1"/>
</dbReference>
<feature type="binding site" evidence="16">
    <location>
        <begin position="174"/>
        <end position="175"/>
    </location>
    <ligand>
        <name>ATP</name>
        <dbReference type="ChEBI" id="CHEBI:30616"/>
    </ligand>
</feature>
<dbReference type="GO" id="GO:0009088">
    <property type="term" value="P:threonine biosynthetic process"/>
    <property type="evidence" value="ECO:0007669"/>
    <property type="project" value="UniProtKB-UniPathway"/>
</dbReference>